<evidence type="ECO:0000259" key="1">
    <source>
        <dbReference type="Pfam" id="PF18899"/>
    </source>
</evidence>
<gene>
    <name evidence="2" type="ORF">J2781_000157</name>
</gene>
<name>A0ABU1L970_9FLAO</name>
<comment type="caution">
    <text evidence="2">The sequence shown here is derived from an EMBL/GenBank/DDBJ whole genome shotgun (WGS) entry which is preliminary data.</text>
</comment>
<protein>
    <submittedName>
        <fullName evidence="2">Transport protein</fullName>
    </submittedName>
</protein>
<dbReference type="RefSeq" id="WP_181898024.1">
    <property type="nucleotide sequence ID" value="NZ_JAVDQS010000001.1"/>
</dbReference>
<dbReference type="InterPro" id="IPR043714">
    <property type="entry name" value="DUF5655"/>
</dbReference>
<dbReference type="Pfam" id="PF18899">
    <property type="entry name" value="DUF5655"/>
    <property type="match status" value="1"/>
</dbReference>
<sequence length="114" mass="13406">MQQNDNSEISKVIKEIKVYIEEDHLQGKSDNIKELYDSFKNDILNLSPDIEIDPKKLYIAFKRQKNIVDFLIQNKSLKMWINLKKGYLKDEKKIAKDVSDSGHWGNGDYEIVIF</sequence>
<keyword evidence="3" id="KW-1185">Reference proteome</keyword>
<dbReference type="Proteomes" id="UP001184853">
    <property type="component" value="Unassembled WGS sequence"/>
</dbReference>
<feature type="domain" description="DUF5655" evidence="1">
    <location>
        <begin position="21"/>
        <end position="111"/>
    </location>
</feature>
<reference evidence="2 3" key="1">
    <citation type="submission" date="2023-07" db="EMBL/GenBank/DDBJ databases">
        <title>Sorghum-associated microbial communities from plants grown in Nebraska, USA.</title>
        <authorList>
            <person name="Schachtman D."/>
        </authorList>
    </citation>
    <scope>NUCLEOTIDE SEQUENCE [LARGE SCALE GENOMIC DNA]</scope>
    <source>
        <strain evidence="2 3">DS1709</strain>
    </source>
</reference>
<proteinExistence type="predicted"/>
<organism evidence="2 3">
    <name type="scientific">Chryseobacterium geocarposphaerae</name>
    <dbReference type="NCBI Taxonomy" id="1416776"/>
    <lineage>
        <taxon>Bacteria</taxon>
        <taxon>Pseudomonadati</taxon>
        <taxon>Bacteroidota</taxon>
        <taxon>Flavobacteriia</taxon>
        <taxon>Flavobacteriales</taxon>
        <taxon>Weeksellaceae</taxon>
        <taxon>Chryseobacterium group</taxon>
        <taxon>Chryseobacterium</taxon>
    </lineage>
</organism>
<evidence type="ECO:0000313" key="2">
    <source>
        <dbReference type="EMBL" id="MDR6403253.1"/>
    </source>
</evidence>
<dbReference type="EMBL" id="JAVDQS010000001">
    <property type="protein sequence ID" value="MDR6403253.1"/>
    <property type="molecule type" value="Genomic_DNA"/>
</dbReference>
<evidence type="ECO:0000313" key="3">
    <source>
        <dbReference type="Proteomes" id="UP001184853"/>
    </source>
</evidence>
<accession>A0ABU1L970</accession>